<keyword evidence="1" id="KW-0812">Transmembrane</keyword>
<name>A0AAW9HV26_9ACTO</name>
<keyword evidence="1" id="KW-1133">Transmembrane helix</keyword>
<comment type="caution">
    <text evidence="3">The sequence shown here is derived from an EMBL/GenBank/DDBJ whole genome shotgun (WGS) entry which is preliminary data.</text>
</comment>
<accession>A0AAW9HV26</accession>
<evidence type="ECO:0000313" key="5">
    <source>
        <dbReference type="Proteomes" id="UP001281731"/>
    </source>
</evidence>
<dbReference type="Proteomes" id="UP001281731">
    <property type="component" value="Unassembled WGS sequence"/>
</dbReference>
<dbReference type="Proteomes" id="UP001275049">
    <property type="component" value="Unassembled WGS sequence"/>
</dbReference>
<evidence type="ECO:0000313" key="3">
    <source>
        <dbReference type="EMBL" id="MDY5154197.1"/>
    </source>
</evidence>
<dbReference type="AlphaFoldDB" id="A0AAW9HV26"/>
<keyword evidence="4" id="KW-1185">Reference proteome</keyword>
<evidence type="ECO:0000313" key="2">
    <source>
        <dbReference type="EMBL" id="MDY5132986.1"/>
    </source>
</evidence>
<feature type="transmembrane region" description="Helical" evidence="1">
    <location>
        <begin position="173"/>
        <end position="193"/>
    </location>
</feature>
<feature type="transmembrane region" description="Helical" evidence="1">
    <location>
        <begin position="199"/>
        <end position="219"/>
    </location>
</feature>
<gene>
    <name evidence="3" type="ORF">R6G80_00415</name>
    <name evidence="2" type="ORF">R6G86_04405</name>
</gene>
<evidence type="ECO:0000256" key="1">
    <source>
        <dbReference type="SAM" id="Phobius"/>
    </source>
</evidence>
<protein>
    <recommendedName>
        <fullName evidence="6">Cytochrome C oxidase subunit IV</fullName>
    </recommendedName>
</protein>
<evidence type="ECO:0000313" key="4">
    <source>
        <dbReference type="Proteomes" id="UP001275049"/>
    </source>
</evidence>
<proteinExistence type="predicted"/>
<reference evidence="3 4" key="1">
    <citation type="submission" date="2023-10" db="EMBL/GenBank/DDBJ databases">
        <title>Whole Genome based description of the genera Actinobaculum and Actinotignum reveals a complex phylogenetic relationship within the species included in the genus Actinotignum.</title>
        <authorList>
            <person name="Jensen C.S."/>
            <person name="Dargis R."/>
            <person name="Kemp M."/>
            <person name="Christensen J.J."/>
        </authorList>
    </citation>
    <scope>NUCLEOTIDE SEQUENCE</scope>
    <source>
        <strain evidence="3">SLA_B511</strain>
        <strain evidence="2 4">SLA_B974</strain>
    </source>
</reference>
<keyword evidence="1" id="KW-0472">Membrane</keyword>
<dbReference type="EMBL" id="JAWNGC010000001">
    <property type="protein sequence ID" value="MDY5154197.1"/>
    <property type="molecule type" value="Genomic_DNA"/>
</dbReference>
<dbReference type="RefSeq" id="WP_146002306.1">
    <property type="nucleotide sequence ID" value="NZ_CAMYCL010000001.1"/>
</dbReference>
<feature type="transmembrane region" description="Helical" evidence="1">
    <location>
        <begin position="260"/>
        <end position="279"/>
    </location>
</feature>
<dbReference type="EMBL" id="JAWNGA010000006">
    <property type="protein sequence ID" value="MDY5132986.1"/>
    <property type="molecule type" value="Genomic_DNA"/>
</dbReference>
<feature type="transmembrane region" description="Helical" evidence="1">
    <location>
        <begin position="231"/>
        <end position="248"/>
    </location>
</feature>
<organism evidence="3 5">
    <name type="scientific">Actinotignum urinale</name>
    <dbReference type="NCBI Taxonomy" id="190146"/>
    <lineage>
        <taxon>Bacteria</taxon>
        <taxon>Bacillati</taxon>
        <taxon>Actinomycetota</taxon>
        <taxon>Actinomycetes</taxon>
        <taxon>Actinomycetales</taxon>
        <taxon>Actinomycetaceae</taxon>
        <taxon>Actinotignum</taxon>
    </lineage>
</organism>
<evidence type="ECO:0008006" key="6">
    <source>
        <dbReference type="Google" id="ProtNLM"/>
    </source>
</evidence>
<sequence>MSFLQGIVAGSSMELWPDAVRIGTGVDRLADIRDRHIRELDHLHIPETPEERAEFARDLRDSFEEKIRLWIIPMTQEERESWQHILPYDAVLELGPAQMYQGREIIPSGLVPRFVVDSLIQRGDKRDMLLLRDSLHNVDALCVSLRHEKALREVEIELHHRNIFVRIFTNLKFLAYVVVLIYSMLRVLPVMFVPEFKGSLWVLWTIDIVTAIPYTWGILTMVTAGQTWKRLVGLVTTIVTFMAPYVYFASHGKHYPPDVIYIIIVLISSAFVVEGYKMWRDYVVARSLRERRLRT</sequence>